<dbReference type="GO" id="GO:0051539">
    <property type="term" value="F:4 iron, 4 sulfur cluster binding"/>
    <property type="evidence" value="ECO:0007669"/>
    <property type="project" value="UniProtKB-UniRule"/>
</dbReference>
<feature type="binding site" evidence="11">
    <location>
        <position position="52"/>
    </location>
    <ligand>
        <name>[4Fe-4S] cluster</name>
        <dbReference type="ChEBI" id="CHEBI:49883"/>
    </ligand>
</feature>
<dbReference type="PANTHER" id="PTHR38839">
    <property type="entry name" value="TRANSCRIPTIONAL REGULATOR WHID-RELATED"/>
    <property type="match status" value="1"/>
</dbReference>
<feature type="binding site" evidence="11">
    <location>
        <position position="61"/>
    </location>
    <ligand>
        <name>[4Fe-4S] cluster</name>
        <dbReference type="ChEBI" id="CHEBI:49883"/>
    </ligand>
</feature>
<keyword evidence="11" id="KW-0963">Cytoplasm</keyword>
<protein>
    <recommendedName>
        <fullName evidence="11">Transcriptional regulator WhiB</fullName>
    </recommendedName>
</protein>
<feature type="binding site" evidence="11">
    <location>
        <position position="23"/>
    </location>
    <ligand>
        <name>[4Fe-4S] cluster</name>
        <dbReference type="ChEBI" id="CHEBI:49883"/>
    </ligand>
</feature>
<dbReference type="Pfam" id="PF02467">
    <property type="entry name" value="Whib"/>
    <property type="match status" value="1"/>
</dbReference>
<dbReference type="GO" id="GO:0005737">
    <property type="term" value="C:cytoplasm"/>
    <property type="evidence" value="ECO:0007669"/>
    <property type="project" value="UniProtKB-SubCell"/>
</dbReference>
<keyword evidence="9 11" id="KW-1015">Disulfide bond</keyword>
<evidence type="ECO:0000256" key="12">
    <source>
        <dbReference type="SAM" id="MobiDB-lite"/>
    </source>
</evidence>
<evidence type="ECO:0000256" key="9">
    <source>
        <dbReference type="ARBA" id="ARBA00023157"/>
    </source>
</evidence>
<evidence type="ECO:0000256" key="2">
    <source>
        <dbReference type="ARBA" id="ARBA00006597"/>
    </source>
</evidence>
<feature type="domain" description="4Fe-4S Wbl-type" evidence="13">
    <location>
        <begin position="22"/>
        <end position="85"/>
    </location>
</feature>
<evidence type="ECO:0000256" key="4">
    <source>
        <dbReference type="ARBA" id="ARBA00022723"/>
    </source>
</evidence>
<feature type="region of interest" description="Disordered" evidence="12">
    <location>
        <begin position="78"/>
        <end position="101"/>
    </location>
</feature>
<dbReference type="EMBL" id="UEGS01000001">
    <property type="protein sequence ID" value="SRX82972.1"/>
    <property type="molecule type" value="Genomic_DNA"/>
</dbReference>
<keyword evidence="8 11" id="KW-0238">DNA-binding</keyword>
<dbReference type="HAMAP" id="MF_01479">
    <property type="entry name" value="WhiB"/>
    <property type="match status" value="1"/>
</dbReference>
<dbReference type="GO" id="GO:0045454">
    <property type="term" value="P:cell redox homeostasis"/>
    <property type="evidence" value="ECO:0007669"/>
    <property type="project" value="TreeGrafter"/>
</dbReference>
<dbReference type="GO" id="GO:0045892">
    <property type="term" value="P:negative regulation of DNA-templated transcription"/>
    <property type="evidence" value="ECO:0007669"/>
    <property type="project" value="TreeGrafter"/>
</dbReference>
<comment type="function">
    <text evidence="11">Acts as a transcriptional regulator. Probably redox-responsive. The apo- but not holo-form probably binds DNA.</text>
</comment>
<dbReference type="STRING" id="39692.BST38_19760"/>
<evidence type="ECO:0000259" key="13">
    <source>
        <dbReference type="PROSITE" id="PS51674"/>
    </source>
</evidence>
<keyword evidence="4 11" id="KW-0479">Metal-binding</keyword>
<dbReference type="GO" id="GO:0035731">
    <property type="term" value="F:dinitrosyl-iron complex binding"/>
    <property type="evidence" value="ECO:0007669"/>
    <property type="project" value="UniProtKB-UniRule"/>
</dbReference>
<keyword evidence="10 11" id="KW-0804">Transcription</keyword>
<dbReference type="GO" id="GO:0046872">
    <property type="term" value="F:metal ion binding"/>
    <property type="evidence" value="ECO:0007669"/>
    <property type="project" value="UniProtKB-KW"/>
</dbReference>
<dbReference type="PROSITE" id="PS51674">
    <property type="entry name" value="4FE4S_WBL"/>
    <property type="match status" value="1"/>
</dbReference>
<keyword evidence="15" id="KW-1185">Reference proteome</keyword>
<keyword evidence="6 11" id="KW-0411">Iron-sulfur</keyword>
<evidence type="ECO:0000313" key="15">
    <source>
        <dbReference type="Proteomes" id="UP000252008"/>
    </source>
</evidence>
<evidence type="ECO:0000256" key="8">
    <source>
        <dbReference type="ARBA" id="ARBA00023125"/>
    </source>
</evidence>
<comment type="PTM">
    <text evidence="11">Upon Fe-S cluster removal intramolecular disulfide bonds are formed.</text>
</comment>
<comment type="cofactor">
    <cofactor evidence="11">
        <name>[4Fe-4S] cluster</name>
        <dbReference type="ChEBI" id="CHEBI:49883"/>
    </cofactor>
    <text evidence="11">Binds 1 [4Fe-4S] cluster per subunit. Following nitrosylation of the [4Fe-4S] cluster binds 1 [4Fe-8(NO)] cluster per subunit.</text>
</comment>
<comment type="PTM">
    <text evidence="11">The Fe-S cluster can be nitrosylated by nitric oxide (NO).</text>
</comment>
<evidence type="ECO:0000256" key="1">
    <source>
        <dbReference type="ARBA" id="ARBA00004496"/>
    </source>
</evidence>
<comment type="similarity">
    <text evidence="2 11">Belongs to the WhiB family.</text>
</comment>
<sequence length="101" mass="11435">MTAVWQPRLDAGEYWSWQLSGKCLDHPADLFFPENAPRADRRGLEEQAKRICAECPVLLRCREHAVSVPERYGIWGAMTPRERGIPPSHRPAKPAGGKNSR</sequence>
<evidence type="ECO:0000313" key="14">
    <source>
        <dbReference type="EMBL" id="SRX82972.1"/>
    </source>
</evidence>
<evidence type="ECO:0000256" key="5">
    <source>
        <dbReference type="ARBA" id="ARBA00023004"/>
    </source>
</evidence>
<evidence type="ECO:0000256" key="11">
    <source>
        <dbReference type="HAMAP-Rule" id="MF_01479"/>
    </source>
</evidence>
<keyword evidence="7 11" id="KW-0805">Transcription regulation</keyword>
<dbReference type="InterPro" id="IPR034768">
    <property type="entry name" value="4FE4S_WBL"/>
</dbReference>
<dbReference type="GO" id="GO:0003677">
    <property type="term" value="F:DNA binding"/>
    <property type="evidence" value="ECO:0007669"/>
    <property type="project" value="UniProtKB-UniRule"/>
</dbReference>
<evidence type="ECO:0000256" key="10">
    <source>
        <dbReference type="ARBA" id="ARBA00023163"/>
    </source>
</evidence>
<dbReference type="GO" id="GO:0047134">
    <property type="term" value="F:protein-disulfide reductase [NAD(P)H] activity"/>
    <property type="evidence" value="ECO:0007669"/>
    <property type="project" value="TreeGrafter"/>
</dbReference>
<feature type="binding site" evidence="11">
    <location>
        <position position="55"/>
    </location>
    <ligand>
        <name>[4Fe-4S] cluster</name>
        <dbReference type="ChEBI" id="CHEBI:49883"/>
    </ligand>
</feature>
<evidence type="ECO:0000256" key="3">
    <source>
        <dbReference type="ARBA" id="ARBA00022485"/>
    </source>
</evidence>
<name>A0A375YPE5_MYCPF</name>
<comment type="subcellular location">
    <subcellularLocation>
        <location evidence="1 11">Cytoplasm</location>
    </subcellularLocation>
</comment>
<reference evidence="14 15" key="1">
    <citation type="submission" date="2018-05" db="EMBL/GenBank/DDBJ databases">
        <authorList>
            <consortium name="IHU Genomes"/>
        </authorList>
    </citation>
    <scope>NUCLEOTIDE SEQUENCE [LARGE SCALE GENOMIC DNA]</scope>
    <source>
        <strain evidence="14 15">P7335</strain>
    </source>
</reference>
<organism evidence="14 15">
    <name type="scientific">Mycolicibacterium parafortuitum</name>
    <name type="common">Mycobacterium parafortuitum</name>
    <dbReference type="NCBI Taxonomy" id="39692"/>
    <lineage>
        <taxon>Bacteria</taxon>
        <taxon>Bacillati</taxon>
        <taxon>Actinomycetota</taxon>
        <taxon>Actinomycetes</taxon>
        <taxon>Mycobacteriales</taxon>
        <taxon>Mycobacteriaceae</taxon>
        <taxon>Mycolicibacterium</taxon>
    </lineage>
</organism>
<proteinExistence type="inferred from homology"/>
<accession>A0A375YPE5</accession>
<dbReference type="RefSeq" id="WP_083145167.1">
    <property type="nucleotide sequence ID" value="NZ_MVID01000020.1"/>
</dbReference>
<evidence type="ECO:0000256" key="6">
    <source>
        <dbReference type="ARBA" id="ARBA00023014"/>
    </source>
</evidence>
<dbReference type="InterPro" id="IPR003482">
    <property type="entry name" value="Whib"/>
</dbReference>
<dbReference type="Proteomes" id="UP000252008">
    <property type="component" value="Unassembled WGS sequence"/>
</dbReference>
<evidence type="ECO:0000256" key="7">
    <source>
        <dbReference type="ARBA" id="ARBA00023015"/>
    </source>
</evidence>
<gene>
    <name evidence="14" type="primary">whiB3_2</name>
    <name evidence="11" type="synonym">whiB</name>
    <name evidence="14" type="ORF">MPP7335_04741</name>
</gene>
<keyword evidence="3 11" id="KW-0004">4Fe-4S</keyword>
<keyword evidence="5 11" id="KW-0408">Iron</keyword>
<dbReference type="AlphaFoldDB" id="A0A375YPE5"/>